<dbReference type="EMBL" id="JAYMRU010000044">
    <property type="protein sequence ID" value="MEM5405589.1"/>
    <property type="molecule type" value="Genomic_DNA"/>
</dbReference>
<organism evidence="1 2">
    <name type="scientific">Paraburkholderia unamae</name>
    <dbReference type="NCBI Taxonomy" id="219649"/>
    <lineage>
        <taxon>Bacteria</taxon>
        <taxon>Pseudomonadati</taxon>
        <taxon>Pseudomonadota</taxon>
        <taxon>Betaproteobacteria</taxon>
        <taxon>Burkholderiales</taxon>
        <taxon>Burkholderiaceae</taxon>
        <taxon>Paraburkholderia</taxon>
    </lineage>
</organism>
<evidence type="ECO:0000313" key="2">
    <source>
        <dbReference type="Proteomes" id="UP001392318"/>
    </source>
</evidence>
<dbReference type="Proteomes" id="UP001392318">
    <property type="component" value="Unassembled WGS sequence"/>
</dbReference>
<evidence type="ECO:0000313" key="1">
    <source>
        <dbReference type="EMBL" id="MEM5405589.1"/>
    </source>
</evidence>
<gene>
    <name evidence="1" type="ORF">VSR83_37255</name>
</gene>
<protein>
    <submittedName>
        <fullName evidence="1">Type III secretion protein</fullName>
    </submittedName>
</protein>
<accession>A0ACC6RVL3</accession>
<sequence>MKVLRILTGIHAGGSLPLTPGRHRVGPDDDADIHLADWQGPDAHVDVDETGVVSISRDLSGDAEADAVLLIDFVPVQFDDTVLCLGPEDTAWPSDLDLLSILLASPVKSPLASLRHQRRRRRQLTAVAACVLLGGVITAGALVITTQISDAAFPPSANDRTLRISQALAESHLAGLHAAPLGNSVAVTGMVASTSDAAAVRALLARVAPDGIVRNYDVAQEDVRSIQDSLGVAGAAVSYAGNGRFVISGHVADKTQLDAAVARVRSDLDSNVKALLVQADQVSRPGPELAVASYSEMVSSEDVRYAETPDGIKHIFAVDLPGTLASSDPASGSPLVSGAGDANAEAEVNTDPAGAYANPSGAPARAPAPTDNAVLGGAPLEPAAARHIAGMAAGKGAQVARAAHADASSSAQIVTWEAAQGVMLTPLPAASLSARHAPQG</sequence>
<proteinExistence type="predicted"/>
<reference evidence="1" key="1">
    <citation type="submission" date="2024-01" db="EMBL/GenBank/DDBJ databases">
        <title>The diversity of rhizobia nodulating Mimosa spp. in eleven states of Brazil covering several biomes is determined by host plant, location, and edaphic factors.</title>
        <authorList>
            <person name="Rouws L."/>
            <person name="Barauna A."/>
            <person name="Beukes C."/>
            <person name="De Faria S.M."/>
            <person name="Gross E."/>
            <person name="Dos Reis Junior F.B."/>
            <person name="Simon M."/>
            <person name="Maluk M."/>
            <person name="Odee D.W."/>
            <person name="Kenicer G."/>
            <person name="Young J.P.W."/>
            <person name="Reis V.M."/>
            <person name="Zilli J."/>
            <person name="James E.K."/>
        </authorList>
    </citation>
    <scope>NUCLEOTIDE SEQUENCE</scope>
    <source>
        <strain evidence="1">JPY452</strain>
    </source>
</reference>
<comment type="caution">
    <text evidence="1">The sequence shown here is derived from an EMBL/GenBank/DDBJ whole genome shotgun (WGS) entry which is preliminary data.</text>
</comment>
<name>A0ACC6RVL3_9BURK</name>
<keyword evidence="2" id="KW-1185">Reference proteome</keyword>